<comment type="caution">
    <text evidence="9">The sequence shown here is derived from an EMBL/GenBank/DDBJ whole genome shotgun (WGS) entry which is preliminary data.</text>
</comment>
<protein>
    <recommendedName>
        <fullName evidence="8">Type II secretion system protein GspF domain-containing protein</fullName>
    </recommendedName>
</protein>
<evidence type="ECO:0000256" key="6">
    <source>
        <dbReference type="ARBA" id="ARBA00023136"/>
    </source>
</evidence>
<keyword evidence="6 7" id="KW-0472">Membrane</keyword>
<dbReference type="PANTHER" id="PTHR30012:SF0">
    <property type="entry name" value="TYPE II SECRETION SYSTEM PROTEIN F-RELATED"/>
    <property type="match status" value="1"/>
</dbReference>
<evidence type="ECO:0000256" key="7">
    <source>
        <dbReference type="SAM" id="Phobius"/>
    </source>
</evidence>
<dbReference type="GO" id="GO:0005886">
    <property type="term" value="C:plasma membrane"/>
    <property type="evidence" value="ECO:0007669"/>
    <property type="project" value="UniProtKB-SubCell"/>
</dbReference>
<dbReference type="OrthoDB" id="211600at2"/>
<dbReference type="InterPro" id="IPR042094">
    <property type="entry name" value="T2SS_GspF_sf"/>
</dbReference>
<dbReference type="EMBL" id="VOSL01000060">
    <property type="protein sequence ID" value="TXD33631.1"/>
    <property type="molecule type" value="Genomic_DNA"/>
</dbReference>
<dbReference type="Pfam" id="PF00482">
    <property type="entry name" value="T2SSF"/>
    <property type="match status" value="2"/>
</dbReference>
<dbReference type="AlphaFoldDB" id="A0A5C6WW81"/>
<proteinExistence type="inferred from homology"/>
<dbReference type="PANTHER" id="PTHR30012">
    <property type="entry name" value="GENERAL SECRETION PATHWAY PROTEIN"/>
    <property type="match status" value="1"/>
</dbReference>
<dbReference type="RefSeq" id="WP_146975827.1">
    <property type="nucleotide sequence ID" value="NZ_VOSL01000060.1"/>
</dbReference>
<accession>A0A5C6WW81</accession>
<keyword evidence="5 7" id="KW-1133">Transmembrane helix</keyword>
<keyword evidence="4 7" id="KW-0812">Transmembrane</keyword>
<keyword evidence="3" id="KW-1003">Cell membrane</keyword>
<dbReference type="InterPro" id="IPR018076">
    <property type="entry name" value="T2SS_GspF_dom"/>
</dbReference>
<dbReference type="Proteomes" id="UP000321046">
    <property type="component" value="Unassembled WGS sequence"/>
</dbReference>
<feature type="transmembrane region" description="Helical" evidence="7">
    <location>
        <begin position="123"/>
        <end position="145"/>
    </location>
</feature>
<feature type="domain" description="Type II secretion system protein GspF" evidence="8">
    <location>
        <begin position="35"/>
        <end position="146"/>
    </location>
</feature>
<comment type="similarity">
    <text evidence="2">Belongs to the GSP F family.</text>
</comment>
<sequence length="352" mass="39500">MVAPYSTSPHREPVVQESSTYLTDAEAASLCTIFFEGLESGMSYARIIDMMERQGYDGKMVRRMRHSLMERGDMLGEAFARYGLLDSTARKLILVAEEQGKLPRTFRHLAKHYGKRARRRKKLVFSFAEPVLLVVLGLFIAMTLFTADLGEITMRHDTWTVIGELMMGGLLQGAIFLLVVGFGAYVYLNLPVDLSLRSFGYRLWLAVPILNRASLFNTYSVFCRYTEQSISSGLTVHKALELAAEASNNSDIERKIPIAQDVIEQGGSLAKGFYMMKVLPDDILENVDVGEETGRLEERLASLAERYEERADEAFEALMATFVYGARMMIAAAIIGTLLLTLTTQFKDTFMV</sequence>
<organism evidence="9 10">
    <name type="scientific">Lujinxingia vulgaris</name>
    <dbReference type="NCBI Taxonomy" id="2600176"/>
    <lineage>
        <taxon>Bacteria</taxon>
        <taxon>Deltaproteobacteria</taxon>
        <taxon>Bradymonadales</taxon>
        <taxon>Lujinxingiaceae</taxon>
        <taxon>Lujinxingia</taxon>
    </lineage>
</organism>
<reference evidence="9 10" key="1">
    <citation type="submission" date="2019-08" db="EMBL/GenBank/DDBJ databases">
        <title>Bradymonadales sp. TMQ2.</title>
        <authorList>
            <person name="Liang Q."/>
        </authorList>
    </citation>
    <scope>NUCLEOTIDE SEQUENCE [LARGE SCALE GENOMIC DNA]</scope>
    <source>
        <strain evidence="9 10">TMQ2</strain>
    </source>
</reference>
<feature type="transmembrane region" description="Helical" evidence="7">
    <location>
        <begin position="328"/>
        <end position="346"/>
    </location>
</feature>
<name>A0A5C6WW81_9DELT</name>
<evidence type="ECO:0000256" key="1">
    <source>
        <dbReference type="ARBA" id="ARBA00004651"/>
    </source>
</evidence>
<evidence type="ECO:0000256" key="2">
    <source>
        <dbReference type="ARBA" id="ARBA00005745"/>
    </source>
</evidence>
<evidence type="ECO:0000256" key="3">
    <source>
        <dbReference type="ARBA" id="ARBA00022475"/>
    </source>
</evidence>
<gene>
    <name evidence="9" type="ORF">FRC96_15730</name>
</gene>
<evidence type="ECO:0000256" key="5">
    <source>
        <dbReference type="ARBA" id="ARBA00022989"/>
    </source>
</evidence>
<evidence type="ECO:0000313" key="10">
    <source>
        <dbReference type="Proteomes" id="UP000321046"/>
    </source>
</evidence>
<dbReference type="InterPro" id="IPR003004">
    <property type="entry name" value="GspF/PilC"/>
</dbReference>
<comment type="subcellular location">
    <subcellularLocation>
        <location evidence="1">Cell membrane</location>
        <topology evidence="1">Multi-pass membrane protein</topology>
    </subcellularLocation>
</comment>
<evidence type="ECO:0000256" key="4">
    <source>
        <dbReference type="ARBA" id="ARBA00022692"/>
    </source>
</evidence>
<evidence type="ECO:0000259" key="8">
    <source>
        <dbReference type="Pfam" id="PF00482"/>
    </source>
</evidence>
<feature type="domain" description="Type II secretion system protein GspF" evidence="8">
    <location>
        <begin position="228"/>
        <end position="341"/>
    </location>
</feature>
<dbReference type="Gene3D" id="1.20.81.30">
    <property type="entry name" value="Type II secretion system (T2SS), domain F"/>
    <property type="match status" value="2"/>
</dbReference>
<feature type="transmembrane region" description="Helical" evidence="7">
    <location>
        <begin position="165"/>
        <end position="188"/>
    </location>
</feature>
<evidence type="ECO:0000313" key="9">
    <source>
        <dbReference type="EMBL" id="TXD33631.1"/>
    </source>
</evidence>